<dbReference type="PRINTS" id="PR00404">
    <property type="entry name" value="MADSDOMAIN"/>
</dbReference>
<keyword evidence="4" id="KW-0804">Transcription</keyword>
<evidence type="ECO:0000313" key="11">
    <source>
        <dbReference type="Proteomes" id="UP000834106"/>
    </source>
</evidence>
<dbReference type="Gene3D" id="3.40.1810.10">
    <property type="entry name" value="Transcription factor, MADS-box"/>
    <property type="match status" value="1"/>
</dbReference>
<feature type="domain" description="K-box" evidence="9">
    <location>
        <begin position="88"/>
        <end position="178"/>
    </location>
</feature>
<accession>A0AAD2EGI4</accession>
<name>A0AAD2EGI4_9LAMI</name>
<dbReference type="PANTHER" id="PTHR48019">
    <property type="entry name" value="SERUM RESPONSE FACTOR HOMOLOG"/>
    <property type="match status" value="1"/>
</dbReference>
<dbReference type="AlphaFoldDB" id="A0AAD2EGI4"/>
<reference evidence="10" key="1">
    <citation type="submission" date="2023-05" db="EMBL/GenBank/DDBJ databases">
        <authorList>
            <person name="Huff M."/>
        </authorList>
    </citation>
    <scope>NUCLEOTIDE SEQUENCE</scope>
</reference>
<dbReference type="GO" id="GO:0046983">
    <property type="term" value="F:protein dimerization activity"/>
    <property type="evidence" value="ECO:0007669"/>
    <property type="project" value="InterPro"/>
</dbReference>
<dbReference type="InterPro" id="IPR002100">
    <property type="entry name" value="TF_MADSbox"/>
</dbReference>
<dbReference type="InterPro" id="IPR050142">
    <property type="entry name" value="MADS-box/MEF2_TF"/>
</dbReference>
<sequence length="235" mass="26999">MGRGRVELKRIEKKINRHVTFSKRRSGLLKKAHEISLLCDADVGLIVFSTRGKLYEYATDACMEKILERYERYSYEETQLTSTNVEPQVSLTVEYAKLKARLEVLQTNQRHYMGEDLNALSLKELQNLEHQLTVSLKRTRTCENKLMNESIAELKKKDKALQDENTSLVKAIREEEELARKSQPEQQNHDINISSPVPQPLSLGDHGEVEGQSQQSNAVIPPWMLQHMHESNSKG</sequence>
<dbReference type="InterPro" id="IPR036879">
    <property type="entry name" value="TF_MADSbox_sf"/>
</dbReference>
<keyword evidence="5" id="KW-0539">Nucleus</keyword>
<dbReference type="PROSITE" id="PS50066">
    <property type="entry name" value="MADS_BOX_2"/>
    <property type="match status" value="1"/>
</dbReference>
<evidence type="ECO:0000259" key="8">
    <source>
        <dbReference type="PROSITE" id="PS50066"/>
    </source>
</evidence>
<dbReference type="Pfam" id="PF00319">
    <property type="entry name" value="SRF-TF"/>
    <property type="match status" value="1"/>
</dbReference>
<keyword evidence="3" id="KW-0238">DNA-binding</keyword>
<organism evidence="10 11">
    <name type="scientific">Fraxinus pennsylvanica</name>
    <dbReference type="NCBI Taxonomy" id="56036"/>
    <lineage>
        <taxon>Eukaryota</taxon>
        <taxon>Viridiplantae</taxon>
        <taxon>Streptophyta</taxon>
        <taxon>Embryophyta</taxon>
        <taxon>Tracheophyta</taxon>
        <taxon>Spermatophyta</taxon>
        <taxon>Magnoliopsida</taxon>
        <taxon>eudicotyledons</taxon>
        <taxon>Gunneridae</taxon>
        <taxon>Pentapetalae</taxon>
        <taxon>asterids</taxon>
        <taxon>lamiids</taxon>
        <taxon>Lamiales</taxon>
        <taxon>Oleaceae</taxon>
        <taxon>Oleeae</taxon>
        <taxon>Fraxinus</taxon>
    </lineage>
</organism>
<evidence type="ECO:0000256" key="7">
    <source>
        <dbReference type="SAM" id="MobiDB-lite"/>
    </source>
</evidence>
<proteinExistence type="predicted"/>
<protein>
    <submittedName>
        <fullName evidence="10">Uncharacterized protein</fullName>
    </submittedName>
</protein>
<dbReference type="GO" id="GO:0005634">
    <property type="term" value="C:nucleus"/>
    <property type="evidence" value="ECO:0007669"/>
    <property type="project" value="UniProtKB-SubCell"/>
</dbReference>
<dbReference type="GO" id="GO:0000977">
    <property type="term" value="F:RNA polymerase II transcription regulatory region sequence-specific DNA binding"/>
    <property type="evidence" value="ECO:0007669"/>
    <property type="project" value="InterPro"/>
</dbReference>
<comment type="function">
    <text evidence="6">Probable transcription factor.</text>
</comment>
<dbReference type="FunFam" id="3.40.1810.10:FF:000003">
    <property type="entry name" value="MADS-box transcription factor MADS-MC"/>
    <property type="match status" value="1"/>
</dbReference>
<dbReference type="GO" id="GO:0045944">
    <property type="term" value="P:positive regulation of transcription by RNA polymerase II"/>
    <property type="evidence" value="ECO:0007669"/>
    <property type="project" value="InterPro"/>
</dbReference>
<comment type="subcellular location">
    <subcellularLocation>
        <location evidence="1">Nucleus</location>
    </subcellularLocation>
</comment>
<evidence type="ECO:0000256" key="3">
    <source>
        <dbReference type="ARBA" id="ARBA00023125"/>
    </source>
</evidence>
<evidence type="ECO:0000256" key="2">
    <source>
        <dbReference type="ARBA" id="ARBA00023015"/>
    </source>
</evidence>
<evidence type="ECO:0000256" key="1">
    <source>
        <dbReference type="ARBA" id="ARBA00004123"/>
    </source>
</evidence>
<dbReference type="EMBL" id="OU503058">
    <property type="protein sequence ID" value="CAI9787180.1"/>
    <property type="molecule type" value="Genomic_DNA"/>
</dbReference>
<evidence type="ECO:0000256" key="6">
    <source>
        <dbReference type="ARBA" id="ARBA00037260"/>
    </source>
</evidence>
<dbReference type="Proteomes" id="UP000834106">
    <property type="component" value="Chromosome 23"/>
</dbReference>
<gene>
    <name evidence="10" type="ORF">FPE_LOCUS34610</name>
</gene>
<dbReference type="PROSITE" id="PS51297">
    <property type="entry name" value="K_BOX"/>
    <property type="match status" value="1"/>
</dbReference>
<evidence type="ECO:0000256" key="5">
    <source>
        <dbReference type="ARBA" id="ARBA00023242"/>
    </source>
</evidence>
<feature type="domain" description="MADS-box" evidence="8">
    <location>
        <begin position="1"/>
        <end position="61"/>
    </location>
</feature>
<keyword evidence="11" id="KW-1185">Reference proteome</keyword>
<evidence type="ECO:0000256" key="4">
    <source>
        <dbReference type="ARBA" id="ARBA00023163"/>
    </source>
</evidence>
<dbReference type="CDD" id="cd00265">
    <property type="entry name" value="MADS_MEF2_like"/>
    <property type="match status" value="1"/>
</dbReference>
<dbReference type="SMART" id="SM00432">
    <property type="entry name" value="MADS"/>
    <property type="match status" value="1"/>
</dbReference>
<dbReference type="InterPro" id="IPR033896">
    <property type="entry name" value="MEF2-like_N"/>
</dbReference>
<dbReference type="SUPFAM" id="SSF55455">
    <property type="entry name" value="SRF-like"/>
    <property type="match status" value="1"/>
</dbReference>
<dbReference type="Pfam" id="PF01486">
    <property type="entry name" value="K-box"/>
    <property type="match status" value="1"/>
</dbReference>
<keyword evidence="2" id="KW-0805">Transcription regulation</keyword>
<evidence type="ECO:0000313" key="10">
    <source>
        <dbReference type="EMBL" id="CAI9787180.1"/>
    </source>
</evidence>
<feature type="compositionally biased region" description="Polar residues" evidence="7">
    <location>
        <begin position="184"/>
        <end position="196"/>
    </location>
</feature>
<dbReference type="GO" id="GO:0003700">
    <property type="term" value="F:DNA-binding transcription factor activity"/>
    <property type="evidence" value="ECO:0007669"/>
    <property type="project" value="InterPro"/>
</dbReference>
<dbReference type="InterPro" id="IPR002487">
    <property type="entry name" value="TF_Kbox"/>
</dbReference>
<dbReference type="PROSITE" id="PS00350">
    <property type="entry name" value="MADS_BOX_1"/>
    <property type="match status" value="1"/>
</dbReference>
<feature type="region of interest" description="Disordered" evidence="7">
    <location>
        <begin position="176"/>
        <end position="235"/>
    </location>
</feature>
<evidence type="ECO:0000259" key="9">
    <source>
        <dbReference type="PROSITE" id="PS51297"/>
    </source>
</evidence>